<dbReference type="Proteomes" id="UP001501671">
    <property type="component" value="Unassembled WGS sequence"/>
</dbReference>
<dbReference type="EMBL" id="BAABFO010000040">
    <property type="protein sequence ID" value="GAA4343665.1"/>
    <property type="molecule type" value="Genomic_DNA"/>
</dbReference>
<keyword evidence="3" id="KW-1185">Reference proteome</keyword>
<dbReference type="SUPFAM" id="SSF53850">
    <property type="entry name" value="Periplasmic binding protein-like II"/>
    <property type="match status" value="1"/>
</dbReference>
<dbReference type="PANTHER" id="PTHR30024">
    <property type="entry name" value="ALIPHATIC SULFONATES-BINDING PROTEIN-RELATED"/>
    <property type="match status" value="1"/>
</dbReference>
<evidence type="ECO:0000313" key="2">
    <source>
        <dbReference type="EMBL" id="GAA4343665.1"/>
    </source>
</evidence>
<dbReference type="RefSeq" id="WP_345252370.1">
    <property type="nucleotide sequence ID" value="NZ_BAABFO010000040.1"/>
</dbReference>
<comment type="caution">
    <text evidence="2">The sequence shown here is derived from an EMBL/GenBank/DDBJ whole genome shotgun (WGS) entry which is preliminary data.</text>
</comment>
<evidence type="ECO:0000313" key="3">
    <source>
        <dbReference type="Proteomes" id="UP001501671"/>
    </source>
</evidence>
<feature type="domain" description="SsuA/THI5-like" evidence="1">
    <location>
        <begin position="93"/>
        <end position="267"/>
    </location>
</feature>
<dbReference type="PANTHER" id="PTHR30024:SF42">
    <property type="entry name" value="ALIPHATIC SULFONATES-BINDING PROTEIN-RELATED"/>
    <property type="match status" value="1"/>
</dbReference>
<protein>
    <submittedName>
        <fullName evidence="2">ABC transporter substrate-binding protein</fullName>
    </submittedName>
</protein>
<dbReference type="Gene3D" id="3.40.190.10">
    <property type="entry name" value="Periplasmic binding protein-like II"/>
    <property type="match status" value="2"/>
</dbReference>
<name>A0ABP8HSC8_9BURK</name>
<proteinExistence type="predicted"/>
<accession>A0ABP8HSC8</accession>
<gene>
    <name evidence="2" type="ORF">GCM10023144_46830</name>
</gene>
<dbReference type="Pfam" id="PF09084">
    <property type="entry name" value="NMT1"/>
    <property type="match status" value="1"/>
</dbReference>
<organism evidence="2 3">
    <name type="scientific">Pigmentiphaga soli</name>
    <dbReference type="NCBI Taxonomy" id="1007095"/>
    <lineage>
        <taxon>Bacteria</taxon>
        <taxon>Pseudomonadati</taxon>
        <taxon>Pseudomonadota</taxon>
        <taxon>Betaproteobacteria</taxon>
        <taxon>Burkholderiales</taxon>
        <taxon>Alcaligenaceae</taxon>
        <taxon>Pigmentiphaga</taxon>
    </lineage>
</organism>
<evidence type="ECO:0000259" key="1">
    <source>
        <dbReference type="Pfam" id="PF09084"/>
    </source>
</evidence>
<dbReference type="InterPro" id="IPR015168">
    <property type="entry name" value="SsuA/THI5"/>
</dbReference>
<reference evidence="3" key="1">
    <citation type="journal article" date="2019" name="Int. J. Syst. Evol. Microbiol.">
        <title>The Global Catalogue of Microorganisms (GCM) 10K type strain sequencing project: providing services to taxonomists for standard genome sequencing and annotation.</title>
        <authorList>
            <consortium name="The Broad Institute Genomics Platform"/>
            <consortium name="The Broad Institute Genome Sequencing Center for Infectious Disease"/>
            <person name="Wu L."/>
            <person name="Ma J."/>
        </authorList>
    </citation>
    <scope>NUCLEOTIDE SEQUENCE [LARGE SCALE GENOMIC DNA]</scope>
    <source>
        <strain evidence="3">JCM 17666</strain>
    </source>
</reference>
<sequence>MSSIFLQEISEFGARLRSALLAGVVAAVVPAASALAQSAIPTDVPKGTKLVVADQRQNLQVLFQASGQQKKLASDVTFADFRGGPAILEAFRGGALDLATVGDAPPIQAHAAGVKLPIVAARLSTKPQYQVALRPGLKITRLQELKGKRIAYAEGTAVQTFVLSALKKAGLSKKDVTLVPLRIVDFSDALRSGEVDVATLNEPPFSHYIKNNQAQGAGALPASELQGLPTYLGYLYASDAALKNPAKAAAIRDFITRWIQAVNWAQANRDQWIDAYFVKSQKLSAENGRLITESEGDFSFPLLSSLVGRQQQIIDLIHQAGELPKRLDAKEEFDFRFDQVIDAANR</sequence>